<dbReference type="GO" id="GO:0046872">
    <property type="term" value="F:metal ion binding"/>
    <property type="evidence" value="ECO:0007669"/>
    <property type="project" value="UniProtKB-KW"/>
</dbReference>
<dbReference type="Gene3D" id="2.10.110.10">
    <property type="entry name" value="Cysteine Rich Protein"/>
    <property type="match status" value="1"/>
</dbReference>
<sequence length="1622" mass="179674">METESMEQDVMLDGSEDLMSTSNTSSTNGAGSDTNGCSKKTSITSPDPTSYVAKARVTRPTPPPPSKNPMQFVQIKPCNLYQTAQQQLKKAEEVKKLKEVKKEEPEEWQNNLDNWKSSRRKRVEHIIDRVVETKKLELEEHDRTRRKSKTFTEMMEERAERGGSRGRAKLASLAVYNEDEANDFSDLGIGTSSASGKSSLSEDYDNNSVTSDNPVELDKAAGAAGDESTEQQQNHINRNRLGNGNQVAASTSNASQQQATAAAGTATSMGAATREYISSPGYDTSSSTAAASSPDPCEYTYEGAIQDYKQRVQRASSNGKISNGNNGAAGETIIGYPTRRGSKIEDRLSGFEVTSPSDTQEGAEKQKVDVPKVDISKRKEIFEQRDTEPKSNLANGGAVPPPKLVLRERLTNGNSNGNANGAPAAAAVEVKRLSGDLTSIRDRMQSLEQQRNAFNSSKSVDVPVPPLKQRLNSLQHAVTKEEQQKKPPLVALIDARQLEIMRNEEQRMRQQQQQQREREQKLTQPPTLIVEEPAPVAATHDDSGIQADQQEELLKEQQQQQQLNEAIAALALEERQLEEAANAVNQIEAEFDELTDLQPAELPKPTTKAAAPATVATAAAATHAATAAQQTQPAPRDMEFSINEALDLALEAIDRESSSKPEEEQQEEEEELIVEEKQLHRQNTEDKVKMVEEVKEVNEVKEMQTETRSAAMPNKTDEQKKKDEEEEQKEQKELQTVDRKEPIYENVSSTISMQQVDSEQAAMTTTMIIRRSHRRSIPNKSNNNNNNNTNNNNNEHNQTNNNNNNSNNNQNDIITTITTAATSTTTVAGTTSTTNPDLEPYYQVPKPAAEPYYDAPKHLRPIPVYENIDIFYTGLELGHSSVTSLVSAMEPPKEKPPPPPIEPPTTEEMEDAHAHDDDELDAGTWSSDNTYETISSNTRRQLQAQQGQLLTPMAQPSPPIKRMNSTKRIKKELRNKRSSFLGIETDADLDDVDSYLELTVAPPPDMAQLLQEERRLEKQLYIKAGLCDSSDTGESRDSGVSENHSRQSSEHYTNSSEENDTPSEATPPPMPPPPTSQALAPSQLSEVIYQNEKLLAAQTPLLQTVKGNSAESWTESATAAAAATQSLSEATATANAKMLSIEEKIREQGEVLRVERELLQFSQEELKRQRENLLLRENLARRELQHGAKMLMSNNRRSLQDLHHGLGIGNGMLSAFQPPQPQLPQQQQLQLQQSAQQIYANVPQQQQRPPLPSQHALSQYHYQQLDTDYRKSMSDLNEFSKRLMLPGTPPTPPTKPLRAMHLPTNGHGLEPDYAVSSRQRIPSSSAYGGSLVKIAGAPMPAAPATRITANLAAAYHHQSAQNLSNMSRNTLLALSATPKPKYTDGWVQVQQQQQQQQQQRNLANDAAWLQKRKSMPDYNGALYNNGHANHWLLQEAEHRRLLEQQQQQQQMQLNRRSMPAAPSNGKPLPDSIIQTLTERVQSKGIGERKRFDGNANYSQLNSNGMGLKPLSNNNNSSNIINNNSNSSSSNNNTNTNTASNQEKVLSVSGKKKCSHCGDELGRGAAMIIESLLLFYHINCFKCCVCHVQLGDGLNGTDVRVRNHKLHCQNCYSSDDGIKFSCV</sequence>
<feature type="compositionally biased region" description="Basic and acidic residues" evidence="6">
    <location>
        <begin position="1033"/>
        <end position="1049"/>
    </location>
</feature>
<feature type="compositionally biased region" description="Basic and acidic residues" evidence="6">
    <location>
        <begin position="674"/>
        <end position="686"/>
    </location>
</feature>
<accession>A0A9C6W8I9</accession>
<feature type="coiled-coil region" evidence="5">
    <location>
        <begin position="546"/>
        <end position="597"/>
    </location>
</feature>
<evidence type="ECO:0000256" key="4">
    <source>
        <dbReference type="PROSITE-ProRule" id="PRU00125"/>
    </source>
</evidence>
<dbReference type="CTD" id="40583"/>
<keyword evidence="2 4" id="KW-0862">Zinc</keyword>
<feature type="region of interest" description="Disordered" evidence="6">
    <location>
        <begin position="312"/>
        <end position="372"/>
    </location>
</feature>
<evidence type="ECO:0000256" key="1">
    <source>
        <dbReference type="ARBA" id="ARBA00022723"/>
    </source>
</evidence>
<dbReference type="Pfam" id="PF15949">
    <property type="entry name" value="DUF4757"/>
    <property type="match status" value="1"/>
</dbReference>
<feature type="compositionally biased region" description="Low complexity" evidence="6">
    <location>
        <begin position="284"/>
        <end position="293"/>
    </location>
</feature>
<dbReference type="PANTHER" id="PTHR15551:SF3">
    <property type="entry name" value="LIM AND CALPONIN HOMOLOGY DOMAINS-CONTAINING PROTEIN 1"/>
    <property type="match status" value="1"/>
</dbReference>
<feature type="compositionally biased region" description="Basic and acidic residues" evidence="6">
    <location>
        <begin position="715"/>
        <end position="743"/>
    </location>
</feature>
<dbReference type="CDD" id="cd08368">
    <property type="entry name" value="LIM"/>
    <property type="match status" value="1"/>
</dbReference>
<dbReference type="Pfam" id="PF00412">
    <property type="entry name" value="LIM"/>
    <property type="match status" value="1"/>
</dbReference>
<evidence type="ECO:0000313" key="9">
    <source>
        <dbReference type="RefSeq" id="XP_051863380.1"/>
    </source>
</evidence>
<feature type="compositionally biased region" description="Low complexity" evidence="6">
    <location>
        <begin position="315"/>
        <end position="330"/>
    </location>
</feature>
<dbReference type="GO" id="GO:0051496">
    <property type="term" value="P:positive regulation of stress fiber assembly"/>
    <property type="evidence" value="ECO:0007669"/>
    <property type="project" value="TreeGrafter"/>
</dbReference>
<feature type="region of interest" description="Disordered" evidence="6">
    <location>
        <begin position="655"/>
        <end position="686"/>
    </location>
</feature>
<feature type="region of interest" description="Disordered" evidence="6">
    <location>
        <begin position="140"/>
        <end position="168"/>
    </location>
</feature>
<feature type="coiled-coil region" evidence="5">
    <location>
        <begin position="1152"/>
        <end position="1183"/>
    </location>
</feature>
<feature type="region of interest" description="Disordered" evidence="6">
    <location>
        <begin position="773"/>
        <end position="811"/>
    </location>
</feature>
<feature type="region of interest" description="Disordered" evidence="6">
    <location>
        <begin position="1"/>
        <end position="72"/>
    </location>
</feature>
<dbReference type="GO" id="GO:0001725">
    <property type="term" value="C:stress fiber"/>
    <property type="evidence" value="ECO:0007669"/>
    <property type="project" value="TreeGrafter"/>
</dbReference>
<dbReference type="PROSITE" id="PS50023">
    <property type="entry name" value="LIM_DOMAIN_2"/>
    <property type="match status" value="1"/>
</dbReference>
<keyword evidence="5" id="KW-0175">Coiled coil</keyword>
<feature type="compositionally biased region" description="Pro residues" evidence="6">
    <location>
        <begin position="1065"/>
        <end position="1075"/>
    </location>
</feature>
<evidence type="ECO:0000313" key="10">
    <source>
        <dbReference type="RefSeq" id="XP_051863381.1"/>
    </source>
</evidence>
<feature type="region of interest" description="Disordered" evidence="6">
    <location>
        <begin position="1483"/>
        <end position="1542"/>
    </location>
</feature>
<feature type="region of interest" description="Disordered" evidence="6">
    <location>
        <begin position="505"/>
        <end position="529"/>
    </location>
</feature>
<dbReference type="PANTHER" id="PTHR15551">
    <property type="entry name" value="LIM DOMAIN ONLY 7"/>
    <property type="match status" value="1"/>
</dbReference>
<feature type="compositionally biased region" description="Low complexity" evidence="6">
    <location>
        <begin position="779"/>
        <end position="811"/>
    </location>
</feature>
<feature type="compositionally biased region" description="Polar residues" evidence="6">
    <location>
        <begin position="37"/>
        <end position="48"/>
    </location>
</feature>
<feature type="compositionally biased region" description="Low complexity" evidence="6">
    <location>
        <begin position="941"/>
        <end position="950"/>
    </location>
</feature>
<keyword evidence="3 4" id="KW-0440">LIM domain</keyword>
<dbReference type="OrthoDB" id="15627at2759"/>
<dbReference type="GO" id="GO:0051893">
    <property type="term" value="P:regulation of focal adhesion assembly"/>
    <property type="evidence" value="ECO:0007669"/>
    <property type="project" value="TreeGrafter"/>
</dbReference>
<dbReference type="GeneID" id="117575863"/>
<keyword evidence="1 4" id="KW-0479">Metal-binding</keyword>
<evidence type="ECO:0000256" key="2">
    <source>
        <dbReference type="ARBA" id="ARBA00022833"/>
    </source>
</evidence>
<dbReference type="InterPro" id="IPR001781">
    <property type="entry name" value="Znf_LIM"/>
</dbReference>
<dbReference type="Proteomes" id="UP000515160">
    <property type="component" value="Chromosome 2R"/>
</dbReference>
<name>A0A9C6W8I9_DROAB</name>
<feature type="compositionally biased region" description="Low complexity" evidence="6">
    <location>
        <begin position="20"/>
        <end position="36"/>
    </location>
</feature>
<feature type="compositionally biased region" description="Polar residues" evidence="6">
    <location>
        <begin position="230"/>
        <end position="247"/>
    </location>
</feature>
<feature type="domain" description="LIM zinc-binding" evidence="7">
    <location>
        <begin position="1551"/>
        <end position="1617"/>
    </location>
</feature>
<feature type="region of interest" description="Disordered" evidence="6">
    <location>
        <begin position="699"/>
        <end position="745"/>
    </location>
</feature>
<feature type="compositionally biased region" description="Acidic residues" evidence="6">
    <location>
        <begin position="664"/>
        <end position="673"/>
    </location>
</feature>
<reference evidence="9 10" key="1">
    <citation type="submission" date="2025-04" db="UniProtKB">
        <authorList>
            <consortium name="RefSeq"/>
        </authorList>
    </citation>
    <scope>IDENTIFICATION</scope>
    <source>
        <strain evidence="9 10">15112-1751.03</strain>
        <tissue evidence="9 10">Whole Adult</tissue>
    </source>
</reference>
<dbReference type="RefSeq" id="XP_051863381.1">
    <property type="nucleotide sequence ID" value="XM_052007421.1"/>
</dbReference>
<feature type="compositionally biased region" description="Low complexity" evidence="6">
    <location>
        <begin position="1443"/>
        <end position="1456"/>
    </location>
</feature>
<feature type="region of interest" description="Disordered" evidence="6">
    <location>
        <begin position="1442"/>
        <end position="1470"/>
    </location>
</feature>
<evidence type="ECO:0000256" key="3">
    <source>
        <dbReference type="ARBA" id="ARBA00023038"/>
    </source>
</evidence>
<dbReference type="SMART" id="SM00132">
    <property type="entry name" value="LIM"/>
    <property type="match status" value="1"/>
</dbReference>
<evidence type="ECO:0000259" key="7">
    <source>
        <dbReference type="PROSITE" id="PS50023"/>
    </source>
</evidence>
<feature type="region of interest" description="Disordered" evidence="6">
    <location>
        <begin position="181"/>
        <end position="298"/>
    </location>
</feature>
<organism evidence="8 10">
    <name type="scientific">Drosophila albomicans</name>
    <name type="common">Fruit fly</name>
    <dbReference type="NCBI Taxonomy" id="7291"/>
    <lineage>
        <taxon>Eukaryota</taxon>
        <taxon>Metazoa</taxon>
        <taxon>Ecdysozoa</taxon>
        <taxon>Arthropoda</taxon>
        <taxon>Hexapoda</taxon>
        <taxon>Insecta</taxon>
        <taxon>Pterygota</taxon>
        <taxon>Neoptera</taxon>
        <taxon>Endopterygota</taxon>
        <taxon>Diptera</taxon>
        <taxon>Brachycera</taxon>
        <taxon>Muscomorpha</taxon>
        <taxon>Ephydroidea</taxon>
        <taxon>Drosophilidae</taxon>
        <taxon>Drosophila</taxon>
    </lineage>
</organism>
<feature type="compositionally biased region" description="Low complexity" evidence="6">
    <location>
        <begin position="248"/>
        <end position="273"/>
    </location>
</feature>
<dbReference type="PROSITE" id="PS00478">
    <property type="entry name" value="LIM_DOMAIN_1"/>
    <property type="match status" value="1"/>
</dbReference>
<feature type="region of interest" description="Disordered" evidence="6">
    <location>
        <begin position="1027"/>
        <end position="1080"/>
    </location>
</feature>
<feature type="compositionally biased region" description="Low complexity" evidence="6">
    <location>
        <begin position="192"/>
        <end position="201"/>
    </location>
</feature>
<feature type="region of interest" description="Disordered" evidence="6">
    <location>
        <begin position="382"/>
        <end position="401"/>
    </location>
</feature>
<dbReference type="InterPro" id="IPR031865">
    <property type="entry name" value="DUF4757"/>
</dbReference>
<evidence type="ECO:0000256" key="6">
    <source>
        <dbReference type="SAM" id="MobiDB-lite"/>
    </source>
</evidence>
<feature type="compositionally biased region" description="Polar residues" evidence="6">
    <location>
        <begin position="1495"/>
        <end position="1504"/>
    </location>
</feature>
<keyword evidence="8" id="KW-1185">Reference proteome</keyword>
<feature type="compositionally biased region" description="Low complexity" evidence="6">
    <location>
        <begin position="1511"/>
        <end position="1540"/>
    </location>
</feature>
<feature type="compositionally biased region" description="Polar residues" evidence="6">
    <location>
        <begin position="924"/>
        <end position="940"/>
    </location>
</feature>
<evidence type="ECO:0000313" key="8">
    <source>
        <dbReference type="Proteomes" id="UP000515160"/>
    </source>
</evidence>
<dbReference type="RefSeq" id="XP_051863380.1">
    <property type="nucleotide sequence ID" value="XM_052007420.1"/>
</dbReference>
<evidence type="ECO:0000256" key="5">
    <source>
        <dbReference type="SAM" id="Coils"/>
    </source>
</evidence>
<dbReference type="GO" id="GO:0032034">
    <property type="term" value="F:myosin II head/neck binding"/>
    <property type="evidence" value="ECO:0007669"/>
    <property type="project" value="TreeGrafter"/>
</dbReference>
<protein>
    <submittedName>
        <fullName evidence="9 10">Uncharacterized protein LOC117575863 isoform X1</fullName>
    </submittedName>
</protein>
<feature type="compositionally biased region" description="Basic and acidic residues" evidence="6">
    <location>
        <begin position="362"/>
        <end position="372"/>
    </location>
</feature>
<proteinExistence type="predicted"/>
<feature type="region of interest" description="Disordered" evidence="6">
    <location>
        <begin position="888"/>
        <end position="962"/>
    </location>
</feature>
<gene>
    <name evidence="9 10" type="primary">LOC117575863</name>
</gene>